<name>A0AAD3H8X3_9STRA</name>
<feature type="compositionally biased region" description="Polar residues" evidence="1">
    <location>
        <begin position="47"/>
        <end position="64"/>
    </location>
</feature>
<organism evidence="2 3">
    <name type="scientific">Chaetoceros tenuissimus</name>
    <dbReference type="NCBI Taxonomy" id="426638"/>
    <lineage>
        <taxon>Eukaryota</taxon>
        <taxon>Sar</taxon>
        <taxon>Stramenopiles</taxon>
        <taxon>Ochrophyta</taxon>
        <taxon>Bacillariophyta</taxon>
        <taxon>Coscinodiscophyceae</taxon>
        <taxon>Chaetocerotophycidae</taxon>
        <taxon>Chaetocerotales</taxon>
        <taxon>Chaetocerotaceae</taxon>
        <taxon>Chaetoceros</taxon>
    </lineage>
</organism>
<evidence type="ECO:0000313" key="2">
    <source>
        <dbReference type="EMBL" id="GFH54333.1"/>
    </source>
</evidence>
<dbReference type="AlphaFoldDB" id="A0AAD3H8X3"/>
<feature type="compositionally biased region" description="Polar residues" evidence="1">
    <location>
        <begin position="1"/>
        <end position="11"/>
    </location>
</feature>
<proteinExistence type="predicted"/>
<gene>
    <name evidence="2" type="ORF">CTEN210_10809</name>
</gene>
<evidence type="ECO:0000256" key="1">
    <source>
        <dbReference type="SAM" id="MobiDB-lite"/>
    </source>
</evidence>
<comment type="caution">
    <text evidence="2">The sequence shown here is derived from an EMBL/GenBank/DDBJ whole genome shotgun (WGS) entry which is preliminary data.</text>
</comment>
<dbReference type="Proteomes" id="UP001054902">
    <property type="component" value="Unassembled WGS sequence"/>
</dbReference>
<protein>
    <submittedName>
        <fullName evidence="2">Uncharacterized protein</fullName>
    </submittedName>
</protein>
<sequence>MPRFVNNNHGKSGSRRKKTTILSTTTRNTSEKDHDFDFDFDNEPPRDTSTLNPTKKQKNTPSTKPIYQEQTINHDDKEWNCSSLTLLDVSTDELAQVKNWVLDNCYKETNEKGKYTLLNGKETITKTSFPSKFNFQKTKKAKYYQIKEWNEEKGELQPKKLMEHIINSGMFLGEFDTLDEDNIDSSQKKRLLLYQYHFENHPKYHLIEKIIKKIELHIRTKAASIFGKEKDDIEILSSFIFSEAGCQQQDLHVNVQLNPNESEILSGIVAIDSCQINRCKRFSHQTTSQINVHTGSGIIFSASKMIHGGCEYILPNLRMRFYIMDDEKSKGKVYCNPKMKEIQCPFCTQGEKAVTEDNVDKKSRPSAIADKWQKCKKGKRSFYHHIKSFHEDGYTLTTKVTKNGQLEKRVKPAISKYFDGKINSSKAIEECRKSNTSNKN</sequence>
<keyword evidence="3" id="KW-1185">Reference proteome</keyword>
<feature type="region of interest" description="Disordered" evidence="1">
    <location>
        <begin position="1"/>
        <end position="64"/>
    </location>
</feature>
<evidence type="ECO:0000313" key="3">
    <source>
        <dbReference type="Proteomes" id="UP001054902"/>
    </source>
</evidence>
<accession>A0AAD3H8X3</accession>
<reference evidence="2 3" key="1">
    <citation type="journal article" date="2021" name="Sci. Rep.">
        <title>The genome of the diatom Chaetoceros tenuissimus carries an ancient integrated fragment of an extant virus.</title>
        <authorList>
            <person name="Hongo Y."/>
            <person name="Kimura K."/>
            <person name="Takaki Y."/>
            <person name="Yoshida Y."/>
            <person name="Baba S."/>
            <person name="Kobayashi G."/>
            <person name="Nagasaki K."/>
            <person name="Hano T."/>
            <person name="Tomaru Y."/>
        </authorList>
    </citation>
    <scope>NUCLEOTIDE SEQUENCE [LARGE SCALE GENOMIC DNA]</scope>
    <source>
        <strain evidence="2 3">NIES-3715</strain>
    </source>
</reference>
<dbReference type="EMBL" id="BLLK01000047">
    <property type="protein sequence ID" value="GFH54333.1"/>
    <property type="molecule type" value="Genomic_DNA"/>
</dbReference>